<dbReference type="NCBIfam" id="TIGR00095">
    <property type="entry name" value="16S rRNA (guanine(966)-N(2))-methyltransferase RsmD"/>
    <property type="match status" value="1"/>
</dbReference>
<evidence type="ECO:0000256" key="2">
    <source>
        <dbReference type="ARBA" id="ARBA00022679"/>
    </source>
</evidence>
<keyword evidence="4" id="KW-1185">Reference proteome</keyword>
<comment type="caution">
    <text evidence="3">The sequence shown here is derived from an EMBL/GenBank/DDBJ whole genome shotgun (WGS) entry which is preliminary data.</text>
</comment>
<organism evidence="3 4">
    <name type="scientific">Kribbella pratensis</name>
    <dbReference type="NCBI Taxonomy" id="2512112"/>
    <lineage>
        <taxon>Bacteria</taxon>
        <taxon>Bacillati</taxon>
        <taxon>Actinomycetota</taxon>
        <taxon>Actinomycetes</taxon>
        <taxon>Propionibacteriales</taxon>
        <taxon>Kribbellaceae</taxon>
        <taxon>Kribbella</taxon>
    </lineage>
</organism>
<dbReference type="PANTHER" id="PTHR43542">
    <property type="entry name" value="METHYLTRANSFERASE"/>
    <property type="match status" value="1"/>
</dbReference>
<dbReference type="Proteomes" id="UP000295060">
    <property type="component" value="Unassembled WGS sequence"/>
</dbReference>
<dbReference type="InterPro" id="IPR004398">
    <property type="entry name" value="RNA_MeTrfase_RsmD"/>
</dbReference>
<reference evidence="3 4" key="1">
    <citation type="submission" date="2019-03" db="EMBL/GenBank/DDBJ databases">
        <title>Genomic Encyclopedia of Type Strains, Phase III (KMG-III): the genomes of soil and plant-associated and newly described type strains.</title>
        <authorList>
            <person name="Whitman W."/>
        </authorList>
    </citation>
    <scope>NUCLEOTIDE SEQUENCE [LARGE SCALE GENOMIC DNA]</scope>
    <source>
        <strain evidence="3 4">VKMAc-2574</strain>
    </source>
</reference>
<protein>
    <submittedName>
        <fullName evidence="3">16S rRNA (Guanine966-N2)-methyltransferase</fullName>
    </submittedName>
</protein>
<dbReference type="PANTHER" id="PTHR43542:SF1">
    <property type="entry name" value="METHYLTRANSFERASE"/>
    <property type="match status" value="1"/>
</dbReference>
<dbReference type="RefSeq" id="WP_134132890.1">
    <property type="nucleotide sequence ID" value="NZ_SODU01000005.1"/>
</dbReference>
<sequence length="198" mass="20962">MTRIIGGAAGGRRIGVPAGSGTRPTADRVREALFSSLESEFGSFHGLAVLDLYAGSGAIGLEALSRGAATVVLVESDRKAAEVIAANIKVVGLPGATLLTRPVEKVTAGDAPPGFDSVFDLVFADPPYKLETAELQDVLTDLVTHGWLADDAVVVVERGKREPWDWPEGFAALRDRKYGEARLWYGHRHGQGDGEVPG</sequence>
<evidence type="ECO:0000256" key="1">
    <source>
        <dbReference type="ARBA" id="ARBA00022603"/>
    </source>
</evidence>
<dbReference type="Gene3D" id="3.40.50.150">
    <property type="entry name" value="Vaccinia Virus protein VP39"/>
    <property type="match status" value="1"/>
</dbReference>
<proteinExistence type="predicted"/>
<evidence type="ECO:0000313" key="4">
    <source>
        <dbReference type="Proteomes" id="UP000295060"/>
    </source>
</evidence>
<evidence type="ECO:0000313" key="3">
    <source>
        <dbReference type="EMBL" id="TDW81547.1"/>
    </source>
</evidence>
<dbReference type="InterPro" id="IPR029063">
    <property type="entry name" value="SAM-dependent_MTases_sf"/>
</dbReference>
<keyword evidence="1" id="KW-0489">Methyltransferase</keyword>
<dbReference type="InterPro" id="IPR002052">
    <property type="entry name" value="DNA_methylase_N6_adenine_CS"/>
</dbReference>
<accession>A0ABY2F4R9</accession>
<dbReference type="Pfam" id="PF03602">
    <property type="entry name" value="Cons_hypoth95"/>
    <property type="match status" value="1"/>
</dbReference>
<dbReference type="EMBL" id="SODU01000005">
    <property type="protein sequence ID" value="TDW81547.1"/>
    <property type="molecule type" value="Genomic_DNA"/>
</dbReference>
<dbReference type="PIRSF" id="PIRSF004553">
    <property type="entry name" value="CHP00095"/>
    <property type="match status" value="1"/>
</dbReference>
<dbReference type="SUPFAM" id="SSF53335">
    <property type="entry name" value="S-adenosyl-L-methionine-dependent methyltransferases"/>
    <property type="match status" value="1"/>
</dbReference>
<keyword evidence="2" id="KW-0808">Transferase</keyword>
<dbReference type="PROSITE" id="PS00092">
    <property type="entry name" value="N6_MTASE"/>
    <property type="match status" value="1"/>
</dbReference>
<gene>
    <name evidence="3" type="ORF">EV137_7553</name>
</gene>
<name>A0ABY2F4R9_9ACTN</name>
<dbReference type="CDD" id="cd02440">
    <property type="entry name" value="AdoMet_MTases"/>
    <property type="match status" value="1"/>
</dbReference>